<sequence>MQTPAYTRDEVLAAAMTLMARGETPDRLNLWNALGRRGLALTAWRTYLAAREEGLPDLPRQIIEEGISPEVAKATQAHSDTLRTLAEAISAEAARPLELRVQALEKMLVERTASVNDLEALVDAMEEQMADLEGQLSQIKRGNTPRLII</sequence>
<evidence type="ECO:0008006" key="4">
    <source>
        <dbReference type="Google" id="ProtNLM"/>
    </source>
</evidence>
<accession>A0A917A439</accession>
<keyword evidence="1" id="KW-0175">Coiled coil</keyword>
<evidence type="ECO:0000313" key="2">
    <source>
        <dbReference type="EMBL" id="GGE25342.1"/>
    </source>
</evidence>
<name>A0A917A439_9RHOB</name>
<dbReference type="EMBL" id="BMFJ01000001">
    <property type="protein sequence ID" value="GGE25342.1"/>
    <property type="molecule type" value="Genomic_DNA"/>
</dbReference>
<gene>
    <name evidence="2" type="ORF">GCM10011360_12160</name>
</gene>
<dbReference type="RefSeq" id="WP_188476770.1">
    <property type="nucleotide sequence ID" value="NZ_BMFJ01000001.1"/>
</dbReference>
<keyword evidence="3" id="KW-1185">Reference proteome</keyword>
<dbReference type="AlphaFoldDB" id="A0A917A439"/>
<feature type="coiled-coil region" evidence="1">
    <location>
        <begin position="108"/>
        <end position="142"/>
    </location>
</feature>
<protein>
    <recommendedName>
        <fullName evidence="4">KfrA N-terminal DNA-binding domain-containing protein</fullName>
    </recommendedName>
</protein>
<dbReference type="Proteomes" id="UP000612855">
    <property type="component" value="Unassembled WGS sequence"/>
</dbReference>
<reference evidence="3" key="1">
    <citation type="journal article" date="2019" name="Int. J. Syst. Evol. Microbiol.">
        <title>The Global Catalogue of Microorganisms (GCM) 10K type strain sequencing project: providing services to taxonomists for standard genome sequencing and annotation.</title>
        <authorList>
            <consortium name="The Broad Institute Genomics Platform"/>
            <consortium name="The Broad Institute Genome Sequencing Center for Infectious Disease"/>
            <person name="Wu L."/>
            <person name="Ma J."/>
        </authorList>
    </citation>
    <scope>NUCLEOTIDE SEQUENCE [LARGE SCALE GENOMIC DNA]</scope>
    <source>
        <strain evidence="3">CGMCC 1.12664</strain>
    </source>
</reference>
<evidence type="ECO:0000256" key="1">
    <source>
        <dbReference type="SAM" id="Coils"/>
    </source>
</evidence>
<comment type="caution">
    <text evidence="2">The sequence shown here is derived from an EMBL/GenBank/DDBJ whole genome shotgun (WGS) entry which is preliminary data.</text>
</comment>
<evidence type="ECO:0000313" key="3">
    <source>
        <dbReference type="Proteomes" id="UP000612855"/>
    </source>
</evidence>
<proteinExistence type="predicted"/>
<organism evidence="2 3">
    <name type="scientific">Primorskyibacter flagellatus</name>
    <dbReference type="NCBI Taxonomy" id="1387277"/>
    <lineage>
        <taxon>Bacteria</taxon>
        <taxon>Pseudomonadati</taxon>
        <taxon>Pseudomonadota</taxon>
        <taxon>Alphaproteobacteria</taxon>
        <taxon>Rhodobacterales</taxon>
        <taxon>Roseobacteraceae</taxon>
        <taxon>Primorskyibacter</taxon>
    </lineage>
</organism>